<gene>
    <name evidence="2" type="ORF">PMAYCL1PPCAC_14226</name>
</gene>
<feature type="non-terminal residue" evidence="2">
    <location>
        <position position="1"/>
    </location>
</feature>
<dbReference type="Proteomes" id="UP001328107">
    <property type="component" value="Unassembled WGS sequence"/>
</dbReference>
<organism evidence="2 3">
    <name type="scientific">Pristionchus mayeri</name>
    <dbReference type="NCBI Taxonomy" id="1317129"/>
    <lineage>
        <taxon>Eukaryota</taxon>
        <taxon>Metazoa</taxon>
        <taxon>Ecdysozoa</taxon>
        <taxon>Nematoda</taxon>
        <taxon>Chromadorea</taxon>
        <taxon>Rhabditida</taxon>
        <taxon>Rhabditina</taxon>
        <taxon>Diplogasteromorpha</taxon>
        <taxon>Diplogasteroidea</taxon>
        <taxon>Neodiplogasteridae</taxon>
        <taxon>Pristionchus</taxon>
    </lineage>
</organism>
<evidence type="ECO:0000313" key="2">
    <source>
        <dbReference type="EMBL" id="GMR44030.1"/>
    </source>
</evidence>
<comment type="caution">
    <text evidence="2">The sequence shown here is derived from an EMBL/GenBank/DDBJ whole genome shotgun (WGS) entry which is preliminary data.</text>
</comment>
<feature type="compositionally biased region" description="Polar residues" evidence="1">
    <location>
        <begin position="28"/>
        <end position="40"/>
    </location>
</feature>
<keyword evidence="3" id="KW-1185">Reference proteome</keyword>
<proteinExistence type="predicted"/>
<accession>A0AAN5CFC6</accession>
<sequence>FKGNDLGYGDSMAGDVINNGEEKDEAVHTTTNTHMGSSETVEVEKERRSSRNVHGSVRYDDHMEESDGDSVEKKDQKRKSSTKEESKSKKVKMGTEVS</sequence>
<reference evidence="3" key="1">
    <citation type="submission" date="2022-10" db="EMBL/GenBank/DDBJ databases">
        <title>Genome assembly of Pristionchus species.</title>
        <authorList>
            <person name="Yoshida K."/>
            <person name="Sommer R.J."/>
        </authorList>
    </citation>
    <scope>NUCLEOTIDE SEQUENCE [LARGE SCALE GENOMIC DNA]</scope>
    <source>
        <strain evidence="3">RS5460</strain>
    </source>
</reference>
<dbReference type="AlphaFoldDB" id="A0AAN5CFC6"/>
<feature type="non-terminal residue" evidence="2">
    <location>
        <position position="98"/>
    </location>
</feature>
<evidence type="ECO:0000256" key="1">
    <source>
        <dbReference type="SAM" id="MobiDB-lite"/>
    </source>
</evidence>
<protein>
    <submittedName>
        <fullName evidence="2">Uncharacterized protein</fullName>
    </submittedName>
</protein>
<evidence type="ECO:0000313" key="3">
    <source>
        <dbReference type="Proteomes" id="UP001328107"/>
    </source>
</evidence>
<name>A0AAN5CFC6_9BILA</name>
<feature type="region of interest" description="Disordered" evidence="1">
    <location>
        <begin position="1"/>
        <end position="98"/>
    </location>
</feature>
<dbReference type="EMBL" id="BTRK01000003">
    <property type="protein sequence ID" value="GMR44030.1"/>
    <property type="molecule type" value="Genomic_DNA"/>
</dbReference>